<keyword evidence="1" id="KW-1133">Transmembrane helix</keyword>
<protein>
    <submittedName>
        <fullName evidence="2">DgyrCDS5683</fullName>
    </submittedName>
</protein>
<feature type="transmembrane region" description="Helical" evidence="1">
    <location>
        <begin position="254"/>
        <end position="280"/>
    </location>
</feature>
<dbReference type="OrthoDB" id="9990906at2759"/>
<evidence type="ECO:0000313" key="3">
    <source>
        <dbReference type="Proteomes" id="UP000549394"/>
    </source>
</evidence>
<dbReference type="Gene3D" id="1.20.1070.10">
    <property type="entry name" value="Rhodopsin 7-helix transmembrane proteins"/>
    <property type="match status" value="1"/>
</dbReference>
<keyword evidence="1" id="KW-0472">Membrane</keyword>
<feature type="transmembrane region" description="Helical" evidence="1">
    <location>
        <begin position="301"/>
        <end position="320"/>
    </location>
</feature>
<dbReference type="PANTHER" id="PTHR46641:SF25">
    <property type="entry name" value="CNMAMIDE RECEPTOR-RELATED"/>
    <property type="match status" value="1"/>
</dbReference>
<feature type="transmembrane region" description="Helical" evidence="1">
    <location>
        <begin position="84"/>
        <end position="104"/>
    </location>
</feature>
<dbReference type="Proteomes" id="UP000549394">
    <property type="component" value="Unassembled WGS sequence"/>
</dbReference>
<feature type="transmembrane region" description="Helical" evidence="1">
    <location>
        <begin position="116"/>
        <end position="135"/>
    </location>
</feature>
<feature type="transmembrane region" description="Helical" evidence="1">
    <location>
        <begin position="366"/>
        <end position="390"/>
    </location>
</feature>
<reference evidence="2 3" key="1">
    <citation type="submission" date="2020-08" db="EMBL/GenBank/DDBJ databases">
        <authorList>
            <person name="Hejnol A."/>
        </authorList>
    </citation>
    <scope>NUCLEOTIDE SEQUENCE [LARGE SCALE GENOMIC DNA]</scope>
</reference>
<dbReference type="PANTHER" id="PTHR46641">
    <property type="entry name" value="FMRFAMIDE RECEPTOR-RELATED"/>
    <property type="match status" value="1"/>
</dbReference>
<dbReference type="AlphaFoldDB" id="A0A7I8VM94"/>
<name>A0A7I8VM94_9ANNE</name>
<dbReference type="EMBL" id="CAJFCJ010000007">
    <property type="protein sequence ID" value="CAD5116837.1"/>
    <property type="molecule type" value="Genomic_DNA"/>
</dbReference>
<comment type="caution">
    <text evidence="2">The sequence shown here is derived from an EMBL/GenBank/DDBJ whole genome shotgun (WGS) entry which is preliminary data.</text>
</comment>
<proteinExistence type="predicted"/>
<keyword evidence="1" id="KW-0812">Transmembrane</keyword>
<accession>A0A7I8VM94</accession>
<evidence type="ECO:0000256" key="1">
    <source>
        <dbReference type="SAM" id="Phobius"/>
    </source>
</evidence>
<feature type="transmembrane region" description="Helical" evidence="1">
    <location>
        <begin position="203"/>
        <end position="221"/>
    </location>
</feature>
<keyword evidence="3" id="KW-1185">Reference proteome</keyword>
<sequence length="424" mass="48293">MTGEYLPMPGFCPGLRIKDYSCFIWAKLMEPADGLLDNYDYNIIGNESSGPLTDSYDMMDNDMSDYENLLTDTIEVKTTRICNIYFLPCLALIGLIGNSMLMTVYPSLSRIVSSTYLYLMASCPADIAIILVRLVNEWLAKAFYLDTNVLILIKAQAACKVYPLVFNFFFYMGRWSLLLAVADGAIRSCGRHPPANSLHSCRAVLYLFTVLFIFLNGHYFWSFHLTINRMRTQFQCHFTQNFSGAQQISSFPDLIWPIVDFLVGDLIPLFVVLGGSFIILYKRCRGKDAPLRTYKHSARPLGVYELQILLASIGLSHVILNSPKICYTILKYYSENYSANTDSEDLVKLIHSVATTCEGVYFSLKFFIVLASSGVFRAVFRQMVIVTTTLKMLRRIRHPRARSAEEDAFIEVSSQDKWYEPYQA</sequence>
<evidence type="ECO:0000313" key="2">
    <source>
        <dbReference type="EMBL" id="CAD5116837.1"/>
    </source>
</evidence>
<dbReference type="SUPFAM" id="SSF81321">
    <property type="entry name" value="Family A G protein-coupled receptor-like"/>
    <property type="match status" value="1"/>
</dbReference>
<gene>
    <name evidence="2" type="ORF">DGYR_LOCUS5424</name>
</gene>
<dbReference type="InterPro" id="IPR052954">
    <property type="entry name" value="GPCR-Ligand_Int"/>
</dbReference>
<organism evidence="2 3">
    <name type="scientific">Dimorphilus gyrociliatus</name>
    <dbReference type="NCBI Taxonomy" id="2664684"/>
    <lineage>
        <taxon>Eukaryota</taxon>
        <taxon>Metazoa</taxon>
        <taxon>Spiralia</taxon>
        <taxon>Lophotrochozoa</taxon>
        <taxon>Annelida</taxon>
        <taxon>Polychaeta</taxon>
        <taxon>Polychaeta incertae sedis</taxon>
        <taxon>Dinophilidae</taxon>
        <taxon>Dimorphilus</taxon>
    </lineage>
</organism>